<reference evidence="4" key="1">
    <citation type="submission" date="2020-10" db="EMBL/GenBank/DDBJ databases">
        <title>Ca. Dormibacterota MAGs.</title>
        <authorList>
            <person name="Montgomery K."/>
        </authorList>
    </citation>
    <scope>NUCLEOTIDE SEQUENCE [LARGE SCALE GENOMIC DNA]</scope>
    <source>
        <strain evidence="4">SC8812_S17_10</strain>
    </source>
</reference>
<evidence type="ECO:0000313" key="4">
    <source>
        <dbReference type="EMBL" id="MBJ7598025.1"/>
    </source>
</evidence>
<protein>
    <submittedName>
        <fullName evidence="4">SRPBCC domain-containing protein</fullName>
    </submittedName>
</protein>
<comment type="similarity">
    <text evidence="1">Belongs to the AHA1 family.</text>
</comment>
<dbReference type="AlphaFoldDB" id="A0A934N2E2"/>
<organism evidence="4 5">
    <name type="scientific">Candidatus Nephthysia bennettiae</name>
    <dbReference type="NCBI Taxonomy" id="3127016"/>
    <lineage>
        <taxon>Bacteria</taxon>
        <taxon>Bacillati</taxon>
        <taxon>Candidatus Dormiibacterota</taxon>
        <taxon>Candidatus Dormibacteria</taxon>
        <taxon>Candidatus Dormibacterales</taxon>
        <taxon>Candidatus Dormibacteraceae</taxon>
        <taxon>Candidatus Nephthysia</taxon>
    </lineage>
</organism>
<dbReference type="InterPro" id="IPR023393">
    <property type="entry name" value="START-like_dom_sf"/>
</dbReference>
<dbReference type="SUPFAM" id="SSF55961">
    <property type="entry name" value="Bet v1-like"/>
    <property type="match status" value="1"/>
</dbReference>
<sequence length="151" mass="16055">MAEFSTSIAIEAPPEVVFAHLVTESGMVAWMGQHAELHPEPGGAFAVDINGALVRGEYLEVDPPHRVVVSWGMAGSQDLPGTSRVEFTLTPTASGTALHLLHTALPDSRGQGHAKGWPNYLGRLLLVSQGTDPGADTFTPEAELRRTPHGK</sequence>
<evidence type="ECO:0000313" key="5">
    <source>
        <dbReference type="Proteomes" id="UP000612893"/>
    </source>
</evidence>
<dbReference type="EMBL" id="JAEKNR010000090">
    <property type="protein sequence ID" value="MBJ7598025.1"/>
    <property type="molecule type" value="Genomic_DNA"/>
</dbReference>
<dbReference type="InterPro" id="IPR013538">
    <property type="entry name" value="ASHA1/2-like_C"/>
</dbReference>
<feature type="domain" description="Activator of Hsp90 ATPase homologue 1/2-like C-terminal" evidence="3">
    <location>
        <begin position="12"/>
        <end position="124"/>
    </location>
</feature>
<evidence type="ECO:0000256" key="1">
    <source>
        <dbReference type="ARBA" id="ARBA00006817"/>
    </source>
</evidence>
<dbReference type="RefSeq" id="WP_338200727.1">
    <property type="nucleotide sequence ID" value="NZ_JAEKNR010000090.1"/>
</dbReference>
<feature type="compositionally biased region" description="Basic and acidic residues" evidence="2">
    <location>
        <begin position="142"/>
        <end position="151"/>
    </location>
</feature>
<evidence type="ECO:0000259" key="3">
    <source>
        <dbReference type="Pfam" id="PF08327"/>
    </source>
</evidence>
<dbReference type="CDD" id="cd07814">
    <property type="entry name" value="SRPBCC_CalC_Aha1-like"/>
    <property type="match status" value="1"/>
</dbReference>
<comment type="caution">
    <text evidence="4">The sequence shown here is derived from an EMBL/GenBank/DDBJ whole genome shotgun (WGS) entry which is preliminary data.</text>
</comment>
<accession>A0A934N2E2</accession>
<evidence type="ECO:0000256" key="2">
    <source>
        <dbReference type="SAM" id="MobiDB-lite"/>
    </source>
</evidence>
<name>A0A934N2E2_9BACT</name>
<dbReference type="Pfam" id="PF08327">
    <property type="entry name" value="AHSA1"/>
    <property type="match status" value="1"/>
</dbReference>
<keyword evidence="5" id="KW-1185">Reference proteome</keyword>
<proteinExistence type="inferred from homology"/>
<feature type="region of interest" description="Disordered" evidence="2">
    <location>
        <begin position="132"/>
        <end position="151"/>
    </location>
</feature>
<gene>
    <name evidence="4" type="ORF">JF922_08045</name>
</gene>
<dbReference type="Gene3D" id="3.30.530.20">
    <property type="match status" value="1"/>
</dbReference>
<dbReference type="Proteomes" id="UP000612893">
    <property type="component" value="Unassembled WGS sequence"/>
</dbReference>